<sequence>MFVFDPIKKKEYESLIEGLSFDMAKPQCICAVGGGGKTTLIKELALEVSKQQKKVICLTTTKIFKPDYGVIIEEESMELVEEAKGIITVALPWKFGKMTGVSKEFQRKLLEKYPIVFIEADGSKGLPTKVPNDTEPVIPKETTIVLGIQGIDALHKPIGQVCHRKELVCQFLQKKEDSLITLEDMVRIYTSPKALQKQIETARFVPVIQKVDTKERMEQAIKLGHLLQERGIEQVLITGRSMENIDESSN</sequence>
<dbReference type="EMBL" id="JADIML010000018">
    <property type="protein sequence ID" value="MBO8462406.1"/>
    <property type="molecule type" value="Genomic_DNA"/>
</dbReference>
<dbReference type="Proteomes" id="UP000823618">
    <property type="component" value="Unassembled WGS sequence"/>
</dbReference>
<accession>A0A9D9N6K8</accession>
<dbReference type="SUPFAM" id="SSF52540">
    <property type="entry name" value="P-loop containing nucleoside triphosphate hydrolases"/>
    <property type="match status" value="1"/>
</dbReference>
<dbReference type="NCBIfam" id="TIGR03172">
    <property type="entry name" value="selenium cofactor biosynthesis protein YqeC"/>
    <property type="match status" value="1"/>
</dbReference>
<name>A0A9D9N6K8_9FIRM</name>
<reference evidence="1" key="1">
    <citation type="submission" date="2020-10" db="EMBL/GenBank/DDBJ databases">
        <authorList>
            <person name="Gilroy R."/>
        </authorList>
    </citation>
    <scope>NUCLEOTIDE SEQUENCE</scope>
    <source>
        <strain evidence="1">E3-2379</strain>
    </source>
</reference>
<gene>
    <name evidence="1" type="primary">yqeC</name>
    <name evidence="1" type="ORF">IAC13_00570</name>
</gene>
<dbReference type="Pfam" id="PF19842">
    <property type="entry name" value="YqeC"/>
    <property type="match status" value="1"/>
</dbReference>
<evidence type="ECO:0000313" key="2">
    <source>
        <dbReference type="Proteomes" id="UP000823618"/>
    </source>
</evidence>
<evidence type="ECO:0000313" key="1">
    <source>
        <dbReference type="EMBL" id="MBO8462406.1"/>
    </source>
</evidence>
<reference evidence="1" key="2">
    <citation type="journal article" date="2021" name="PeerJ">
        <title>Extensive microbial diversity within the chicken gut microbiome revealed by metagenomics and culture.</title>
        <authorList>
            <person name="Gilroy R."/>
            <person name="Ravi A."/>
            <person name="Getino M."/>
            <person name="Pursley I."/>
            <person name="Horton D.L."/>
            <person name="Alikhan N.F."/>
            <person name="Baker D."/>
            <person name="Gharbi K."/>
            <person name="Hall N."/>
            <person name="Watson M."/>
            <person name="Adriaenssens E.M."/>
            <person name="Foster-Nyarko E."/>
            <person name="Jarju S."/>
            <person name="Secka A."/>
            <person name="Antonio M."/>
            <person name="Oren A."/>
            <person name="Chaudhuri R.R."/>
            <person name="La Ragione R."/>
            <person name="Hildebrand F."/>
            <person name="Pallen M.J."/>
        </authorList>
    </citation>
    <scope>NUCLEOTIDE SEQUENCE</scope>
    <source>
        <strain evidence="1">E3-2379</strain>
    </source>
</reference>
<organism evidence="1 2">
    <name type="scientific">Candidatus Scybalomonas excrementavium</name>
    <dbReference type="NCBI Taxonomy" id="2840943"/>
    <lineage>
        <taxon>Bacteria</taxon>
        <taxon>Bacillati</taxon>
        <taxon>Bacillota</taxon>
        <taxon>Clostridia</taxon>
        <taxon>Lachnospirales</taxon>
        <taxon>Lachnospiraceae</taxon>
        <taxon>Lachnospiraceae incertae sedis</taxon>
        <taxon>Candidatus Scybalomonas</taxon>
    </lineage>
</organism>
<dbReference type="InterPro" id="IPR027417">
    <property type="entry name" value="P-loop_NTPase"/>
</dbReference>
<comment type="caution">
    <text evidence="1">The sequence shown here is derived from an EMBL/GenBank/DDBJ whole genome shotgun (WGS) entry which is preliminary data.</text>
</comment>
<protein>
    <submittedName>
        <fullName evidence="1">Selenium-dependent hydroxylase accessory protein YqeC</fullName>
    </submittedName>
</protein>
<dbReference type="InterPro" id="IPR017587">
    <property type="entry name" value="YqeC"/>
</dbReference>
<proteinExistence type="predicted"/>
<dbReference type="AlphaFoldDB" id="A0A9D9N6K8"/>